<reference evidence="1" key="1">
    <citation type="submission" date="2022-06" db="EMBL/GenBank/DDBJ databases">
        <title>Draft genome sequence of Burkholderia glumae strain GR20004 isolated from rice panicle showing bacterial panicle blight.</title>
        <authorList>
            <person name="Choi S.Y."/>
            <person name="Lee Y.H."/>
        </authorList>
    </citation>
    <scope>NUCLEOTIDE SEQUENCE</scope>
    <source>
        <strain evidence="1">GR20004</strain>
        <plasmid evidence="1">unnamed1</plasmid>
    </source>
</reference>
<keyword evidence="2" id="KW-1185">Reference proteome</keyword>
<dbReference type="RefSeq" id="WP_252836567.1">
    <property type="nucleotide sequence ID" value="NZ_CP099584.1"/>
</dbReference>
<proteinExistence type="predicted"/>
<evidence type="ECO:0000313" key="1">
    <source>
        <dbReference type="EMBL" id="USS44124.1"/>
    </source>
</evidence>
<evidence type="ECO:0000313" key="2">
    <source>
        <dbReference type="Proteomes" id="UP001056386"/>
    </source>
</evidence>
<dbReference type="EMBL" id="CP099584">
    <property type="protein sequence ID" value="USS44124.1"/>
    <property type="molecule type" value="Genomic_DNA"/>
</dbReference>
<organism evidence="1 2">
    <name type="scientific">Burkholderia glumae</name>
    <name type="common">Pseudomonas glumae</name>
    <dbReference type="NCBI Taxonomy" id="337"/>
    <lineage>
        <taxon>Bacteria</taxon>
        <taxon>Pseudomonadati</taxon>
        <taxon>Pseudomonadota</taxon>
        <taxon>Betaproteobacteria</taxon>
        <taxon>Burkholderiales</taxon>
        <taxon>Burkholderiaceae</taxon>
        <taxon>Burkholderia</taxon>
    </lineage>
</organism>
<dbReference type="Proteomes" id="UP001056386">
    <property type="component" value="Plasmid unnamed1"/>
</dbReference>
<name>A0ABY5BCI7_BURGL</name>
<protein>
    <submittedName>
        <fullName evidence="1">Uncharacterized protein</fullName>
    </submittedName>
</protein>
<accession>A0ABY5BCI7</accession>
<keyword evidence="1" id="KW-0614">Plasmid</keyword>
<geneLocation type="plasmid" evidence="1 2">
    <name>unnamed1</name>
</geneLocation>
<gene>
    <name evidence="1" type="ORF">NFI99_12595</name>
</gene>
<sequence>MLRTLRLLHLPNSVGNAVDNNGKFAGTAALENKGMKHTVESIKTISSSADNARSIVSEFCQEALTEARARLDRVKSIATLGTILDAAQLAIAADARAGLRHLHAAMQEVDEHHHRGSLAGRFDETLSAIGKAQDEAEKLYRWLHMLYTRD</sequence>